<evidence type="ECO:0000313" key="3">
    <source>
        <dbReference type="Proteomes" id="UP000256864"/>
    </source>
</evidence>
<keyword evidence="1" id="KW-0812">Transmembrane</keyword>
<name>A0A371NAI5_9EURY</name>
<proteinExistence type="predicted"/>
<protein>
    <submittedName>
        <fullName evidence="2">Class III signal peptide</fullName>
    </submittedName>
</protein>
<dbReference type="Proteomes" id="UP000256864">
    <property type="component" value="Unassembled WGS sequence"/>
</dbReference>
<keyword evidence="1" id="KW-0472">Membrane</keyword>
<accession>A0A371NAI5</accession>
<keyword evidence="3" id="KW-1185">Reference proteome</keyword>
<dbReference type="AlphaFoldDB" id="A0A371NAI5"/>
<dbReference type="RefSeq" id="WP_115892743.1">
    <property type="nucleotide sequence ID" value="NZ_QREL01000003.1"/>
</dbReference>
<reference evidence="2 3" key="1">
    <citation type="submission" date="2018-07" db="EMBL/GenBank/DDBJ databases">
        <title>Genomic Encyclopedia of Type Strains, Phase IV (KMG-IV): sequencing the most valuable type-strain genomes for metagenomic binning, comparative biology and taxonomic classification.</title>
        <authorList>
            <person name="Goeker M."/>
        </authorList>
    </citation>
    <scope>NUCLEOTIDE SEQUENCE [LARGE SCALE GENOMIC DNA]</scope>
    <source>
        <strain evidence="2 3">DSM 7466</strain>
    </source>
</reference>
<dbReference type="InterPro" id="IPR007166">
    <property type="entry name" value="Class3_signal_pept_motif"/>
</dbReference>
<keyword evidence="1" id="KW-1133">Transmembrane helix</keyword>
<evidence type="ECO:0000313" key="2">
    <source>
        <dbReference type="EMBL" id="REE25170.1"/>
    </source>
</evidence>
<dbReference type="Pfam" id="PF04021">
    <property type="entry name" value="Class_IIIsignal"/>
    <property type="match status" value="1"/>
</dbReference>
<comment type="caution">
    <text evidence="2">The sequence shown here is derived from an EMBL/GenBank/DDBJ whole genome shotgun (WGS) entry which is preliminary data.</text>
</comment>
<gene>
    <name evidence="2" type="ORF">C7452_1519</name>
</gene>
<organism evidence="2 3">
    <name type="scientific">Methanothermobacter defluvii</name>
    <dbReference type="NCBI Taxonomy" id="49339"/>
    <lineage>
        <taxon>Archaea</taxon>
        <taxon>Methanobacteriati</taxon>
        <taxon>Methanobacteriota</taxon>
        <taxon>Methanomada group</taxon>
        <taxon>Methanobacteria</taxon>
        <taxon>Methanobacteriales</taxon>
        <taxon>Methanobacteriaceae</taxon>
        <taxon>Methanothermobacter</taxon>
    </lineage>
</organism>
<evidence type="ECO:0000256" key="1">
    <source>
        <dbReference type="SAM" id="Phobius"/>
    </source>
</evidence>
<feature type="transmembrane region" description="Helical" evidence="1">
    <location>
        <begin position="12"/>
        <end position="32"/>
    </location>
</feature>
<sequence length="57" mass="5992">MLIEEEAQISAEMILIVGALLVIVIAVGSYIFSISGSIAGNISEVINTARDSTINKL</sequence>
<dbReference type="EMBL" id="QREL01000003">
    <property type="protein sequence ID" value="REE25170.1"/>
    <property type="molecule type" value="Genomic_DNA"/>
</dbReference>